<protein>
    <recommendedName>
        <fullName evidence="1">DUF1540 domain-containing protein</fullName>
    </recommendedName>
</protein>
<name>A0A1I4I8S9_9FIRM</name>
<evidence type="ECO:0000313" key="2">
    <source>
        <dbReference type="EMBL" id="SFL50782.1"/>
    </source>
</evidence>
<evidence type="ECO:0000313" key="3">
    <source>
        <dbReference type="Proteomes" id="UP000199520"/>
    </source>
</evidence>
<dbReference type="EMBL" id="FOTS01000007">
    <property type="protein sequence ID" value="SFL50782.1"/>
    <property type="molecule type" value="Genomic_DNA"/>
</dbReference>
<dbReference type="STRING" id="1123291.SAMN04490355_100751"/>
<reference evidence="3" key="1">
    <citation type="submission" date="2016-10" db="EMBL/GenBank/DDBJ databases">
        <authorList>
            <person name="Varghese N."/>
            <person name="Submissions S."/>
        </authorList>
    </citation>
    <scope>NUCLEOTIDE SEQUENCE [LARGE SCALE GENOMIC DNA]</scope>
    <source>
        <strain evidence="3">DSM 13327</strain>
    </source>
</reference>
<sequence length="106" mass="11740">MAKINCKVMNCSHNQSGECYANCIDIVGGSAKKECDTCCGSFLDSRHYSELTNNTLSMGSCDCLKCTVAACSYNDNRLCTLDQIQVSGERVEFYTQTECSSFQQRE</sequence>
<dbReference type="Proteomes" id="UP000199520">
    <property type="component" value="Unassembled WGS sequence"/>
</dbReference>
<dbReference type="RefSeq" id="WP_090933589.1">
    <property type="nucleotide sequence ID" value="NZ_FOTS01000007.1"/>
</dbReference>
<feature type="domain" description="DUF1540" evidence="1">
    <location>
        <begin position="65"/>
        <end position="102"/>
    </location>
</feature>
<organism evidence="2 3">
    <name type="scientific">Pelosinus propionicus DSM 13327</name>
    <dbReference type="NCBI Taxonomy" id="1123291"/>
    <lineage>
        <taxon>Bacteria</taxon>
        <taxon>Bacillati</taxon>
        <taxon>Bacillota</taxon>
        <taxon>Negativicutes</taxon>
        <taxon>Selenomonadales</taxon>
        <taxon>Sporomusaceae</taxon>
        <taxon>Pelosinus</taxon>
    </lineage>
</organism>
<keyword evidence="3" id="KW-1185">Reference proteome</keyword>
<accession>A0A1I4I8S9</accession>
<dbReference type="OrthoDB" id="9792226at2"/>
<dbReference type="AlphaFoldDB" id="A0A1I4I8S9"/>
<dbReference type="InterPro" id="IPR011437">
    <property type="entry name" value="DUF1540"/>
</dbReference>
<dbReference type="Pfam" id="PF07561">
    <property type="entry name" value="DUF1540"/>
    <property type="match status" value="2"/>
</dbReference>
<feature type="domain" description="DUF1540" evidence="1">
    <location>
        <begin position="4"/>
        <end position="42"/>
    </location>
</feature>
<proteinExistence type="predicted"/>
<evidence type="ECO:0000259" key="1">
    <source>
        <dbReference type="Pfam" id="PF07561"/>
    </source>
</evidence>
<gene>
    <name evidence="2" type="ORF">SAMN04490355_100751</name>
</gene>